<keyword evidence="2" id="KW-1185">Reference proteome</keyword>
<accession>A0A0D3I3Q2</accession>
<dbReference type="KEGG" id="ehx:EMIHUDRAFT_219566"/>
<organism evidence="1 2">
    <name type="scientific">Emiliania huxleyi (strain CCMP1516)</name>
    <dbReference type="NCBI Taxonomy" id="280463"/>
    <lineage>
        <taxon>Eukaryota</taxon>
        <taxon>Haptista</taxon>
        <taxon>Haptophyta</taxon>
        <taxon>Prymnesiophyceae</taxon>
        <taxon>Isochrysidales</taxon>
        <taxon>Noelaerhabdaceae</taxon>
        <taxon>Emiliania</taxon>
    </lineage>
</organism>
<reference evidence="2" key="1">
    <citation type="journal article" date="2013" name="Nature">
        <title>Pan genome of the phytoplankton Emiliania underpins its global distribution.</title>
        <authorList>
            <person name="Read B.A."/>
            <person name="Kegel J."/>
            <person name="Klute M.J."/>
            <person name="Kuo A."/>
            <person name="Lefebvre S.C."/>
            <person name="Maumus F."/>
            <person name="Mayer C."/>
            <person name="Miller J."/>
            <person name="Monier A."/>
            <person name="Salamov A."/>
            <person name="Young J."/>
            <person name="Aguilar M."/>
            <person name="Claverie J.M."/>
            <person name="Frickenhaus S."/>
            <person name="Gonzalez K."/>
            <person name="Herman E.K."/>
            <person name="Lin Y.C."/>
            <person name="Napier J."/>
            <person name="Ogata H."/>
            <person name="Sarno A.F."/>
            <person name="Shmutz J."/>
            <person name="Schroeder D."/>
            <person name="de Vargas C."/>
            <person name="Verret F."/>
            <person name="von Dassow P."/>
            <person name="Valentin K."/>
            <person name="Van de Peer Y."/>
            <person name="Wheeler G."/>
            <person name="Dacks J.B."/>
            <person name="Delwiche C.F."/>
            <person name="Dyhrman S.T."/>
            <person name="Glockner G."/>
            <person name="John U."/>
            <person name="Richards T."/>
            <person name="Worden A.Z."/>
            <person name="Zhang X."/>
            <person name="Grigoriev I.V."/>
            <person name="Allen A.E."/>
            <person name="Bidle K."/>
            <person name="Borodovsky M."/>
            <person name="Bowler C."/>
            <person name="Brownlee C."/>
            <person name="Cock J.M."/>
            <person name="Elias M."/>
            <person name="Gladyshev V.N."/>
            <person name="Groth M."/>
            <person name="Guda C."/>
            <person name="Hadaegh A."/>
            <person name="Iglesias-Rodriguez M.D."/>
            <person name="Jenkins J."/>
            <person name="Jones B.M."/>
            <person name="Lawson T."/>
            <person name="Leese F."/>
            <person name="Lindquist E."/>
            <person name="Lobanov A."/>
            <person name="Lomsadze A."/>
            <person name="Malik S.B."/>
            <person name="Marsh M.E."/>
            <person name="Mackinder L."/>
            <person name="Mock T."/>
            <person name="Mueller-Roeber B."/>
            <person name="Pagarete A."/>
            <person name="Parker M."/>
            <person name="Probert I."/>
            <person name="Quesneville H."/>
            <person name="Raines C."/>
            <person name="Rensing S.A."/>
            <person name="Riano-Pachon D.M."/>
            <person name="Richier S."/>
            <person name="Rokitta S."/>
            <person name="Shiraiwa Y."/>
            <person name="Soanes D.M."/>
            <person name="van der Giezen M."/>
            <person name="Wahlund T.M."/>
            <person name="Williams B."/>
            <person name="Wilson W."/>
            <person name="Wolfe G."/>
            <person name="Wurch L.L."/>
        </authorList>
    </citation>
    <scope>NUCLEOTIDE SEQUENCE</scope>
</reference>
<evidence type="ECO:0008006" key="3">
    <source>
        <dbReference type="Google" id="ProtNLM"/>
    </source>
</evidence>
<dbReference type="HOGENOM" id="CLU_649630_0_0_1"/>
<dbReference type="AlphaFoldDB" id="A0A0D3I3Q2"/>
<dbReference type="Proteomes" id="UP000013827">
    <property type="component" value="Unassembled WGS sequence"/>
</dbReference>
<evidence type="ECO:0000313" key="2">
    <source>
        <dbReference type="Proteomes" id="UP000013827"/>
    </source>
</evidence>
<dbReference type="RefSeq" id="XP_005758316.1">
    <property type="nucleotide sequence ID" value="XM_005758259.1"/>
</dbReference>
<reference evidence="1" key="2">
    <citation type="submission" date="2024-10" db="UniProtKB">
        <authorList>
            <consortium name="EnsemblProtists"/>
        </authorList>
    </citation>
    <scope>IDENTIFICATION</scope>
</reference>
<proteinExistence type="predicted"/>
<protein>
    <recommendedName>
        <fullName evidence="3">Exostosin GT47 domain-containing protein</fullName>
    </recommendedName>
</protein>
<evidence type="ECO:0000313" key="1">
    <source>
        <dbReference type="EnsemblProtists" id="EOD05887"/>
    </source>
</evidence>
<sequence length="423" mass="46523">MCTPQPFLGVHSDPATSACLRGRIACDASSACDEPLNRSCLTAHIPAWGGVTLDRVSCCLRCCLRQWIHRLGLEANAQHWRDRGVDFSVSDGRGGVRADGDAQLQLRAAQPVDSVLNLRFSIARFADFQAVERRDWQCLADGCEGVEAPRFRAASRRRSGSLVVLNGWGWSRAKYVRVLASVDRALPDGPLVVYFGDDWSWNVSGLARFDAPFTKLACHFAMNLDDDAASLPTARQVPIGLNAGWAPSLGTGSSAAVDMSAVLRAHGRLPGTVSHRTKQLHCCCQRSWTHRRRAYEGLFAAGHQHCTRSALERTGATDSLVAQYLNHKFVAAPHGNGNTDFRVWEVLMAGSVPVVDHFPAHDWLYDGLPIVRVKDWSAVTPGFLSEEWERIQSGVKAGRLGWAKAYFPFWFGTFTAHLSPVNT</sequence>
<dbReference type="PaxDb" id="2903-EOD05887"/>
<dbReference type="GeneID" id="17252050"/>
<name>A0A0D3I3Q2_EMIH1</name>
<dbReference type="EnsemblProtists" id="EOD05887">
    <property type="protein sequence ID" value="EOD05887"/>
    <property type="gene ID" value="EMIHUDRAFT_219566"/>
</dbReference>